<feature type="compositionally biased region" description="Basic and acidic residues" evidence="1">
    <location>
        <begin position="120"/>
        <end position="131"/>
    </location>
</feature>
<reference evidence="2 3" key="1">
    <citation type="submission" date="2018-06" db="EMBL/GenBank/DDBJ databases">
        <title>Genomic Encyclopedia of Type Strains, Phase IV (KMG-IV): sequencing the most valuable type-strain genomes for metagenomic binning, comparative biology and taxonomic classification.</title>
        <authorList>
            <person name="Goeker M."/>
        </authorList>
    </citation>
    <scope>NUCLEOTIDE SEQUENCE [LARGE SCALE GENOMIC DNA]</scope>
    <source>
        <strain evidence="2 3">DSM 15140</strain>
    </source>
</reference>
<protein>
    <submittedName>
        <fullName evidence="2">Flagellar operon protein (TIGR03826 family)</fullName>
    </submittedName>
</protein>
<keyword evidence="2" id="KW-0969">Cilium</keyword>
<dbReference type="EMBL" id="QNRI01000002">
    <property type="protein sequence ID" value="RBP00724.1"/>
    <property type="molecule type" value="Genomic_DNA"/>
</dbReference>
<dbReference type="Proteomes" id="UP000252254">
    <property type="component" value="Unassembled WGS sequence"/>
</dbReference>
<dbReference type="RefSeq" id="WP_079710759.1">
    <property type="nucleotide sequence ID" value="NZ_BAABQN010000002.1"/>
</dbReference>
<dbReference type="NCBIfam" id="TIGR03826">
    <property type="entry name" value="YvyF"/>
    <property type="match status" value="1"/>
</dbReference>
<dbReference type="OrthoDB" id="1739831at2"/>
<organism evidence="2 3">
    <name type="scientific">Paraliobacillus ryukyuensis</name>
    <dbReference type="NCBI Taxonomy" id="200904"/>
    <lineage>
        <taxon>Bacteria</taxon>
        <taxon>Bacillati</taxon>
        <taxon>Bacillota</taxon>
        <taxon>Bacilli</taxon>
        <taxon>Bacillales</taxon>
        <taxon>Bacillaceae</taxon>
        <taxon>Paraliobacillus</taxon>
    </lineage>
</organism>
<keyword evidence="3" id="KW-1185">Reference proteome</keyword>
<dbReference type="AlphaFoldDB" id="A0A366EE82"/>
<evidence type="ECO:0000256" key="1">
    <source>
        <dbReference type="SAM" id="MobiDB-lite"/>
    </source>
</evidence>
<gene>
    <name evidence="2" type="ORF">DES48_102492</name>
</gene>
<keyword evidence="2" id="KW-0966">Cell projection</keyword>
<evidence type="ECO:0000313" key="3">
    <source>
        <dbReference type="Proteomes" id="UP000252254"/>
    </source>
</evidence>
<evidence type="ECO:0000313" key="2">
    <source>
        <dbReference type="EMBL" id="RBP00724.1"/>
    </source>
</evidence>
<dbReference type="InterPro" id="IPR022258">
    <property type="entry name" value="Flagellar_operon_YvyF"/>
</dbReference>
<comment type="caution">
    <text evidence="2">The sequence shown here is derived from an EMBL/GenBank/DDBJ whole genome shotgun (WGS) entry which is preliminary data.</text>
</comment>
<dbReference type="STRING" id="200904.GCA_900168775_00751"/>
<accession>A0A366EE82</accession>
<feature type="region of interest" description="Disordered" evidence="1">
    <location>
        <begin position="120"/>
        <end position="144"/>
    </location>
</feature>
<sequence length="144" mass="16903">MGQLDNCKSCGKLFVRTTANEVCPECRKEEEKKFQIVYEFMRKRVNREATIPEITEATGVEEDLIIKFVREKRLRASQFPNLSYPCEKCGKDIQEGKLCEECSKELSDALAYQDQIDQVEERNKQMERDRTQTYYSVKGQNKKN</sequence>
<name>A0A366EE82_9BACI</name>
<keyword evidence="2" id="KW-0282">Flagellum</keyword>
<proteinExistence type="predicted"/>
<feature type="compositionally biased region" description="Polar residues" evidence="1">
    <location>
        <begin position="132"/>
        <end position="144"/>
    </location>
</feature>